<dbReference type="PROSITE" id="PS51257">
    <property type="entry name" value="PROKAR_LIPOPROTEIN"/>
    <property type="match status" value="1"/>
</dbReference>
<dbReference type="AlphaFoldDB" id="A0A3N9UEZ4"/>
<proteinExistence type="predicted"/>
<dbReference type="InterPro" id="IPR025059">
    <property type="entry name" value="DUF3997"/>
</dbReference>
<dbReference type="OrthoDB" id="1756234at2"/>
<accession>A0A3N9UEZ4</accession>
<comment type="caution">
    <text evidence="1">The sequence shown here is derived from an EMBL/GenBank/DDBJ whole genome shotgun (WGS) entry which is preliminary data.</text>
</comment>
<organism evidence="1 2">
    <name type="scientific">Lysinibacillus composti</name>
    <dbReference type="NCBI Taxonomy" id="720633"/>
    <lineage>
        <taxon>Bacteria</taxon>
        <taxon>Bacillati</taxon>
        <taxon>Bacillota</taxon>
        <taxon>Bacilli</taxon>
        <taxon>Bacillales</taxon>
        <taxon>Bacillaceae</taxon>
        <taxon>Lysinibacillus</taxon>
    </lineage>
</organism>
<evidence type="ECO:0000313" key="2">
    <source>
        <dbReference type="Proteomes" id="UP000274033"/>
    </source>
</evidence>
<dbReference type="Pfam" id="PF13162">
    <property type="entry name" value="DUF3997"/>
    <property type="match status" value="1"/>
</dbReference>
<keyword evidence="2" id="KW-1185">Reference proteome</keyword>
<name>A0A3N9UEZ4_9BACI</name>
<dbReference type="Proteomes" id="UP000274033">
    <property type="component" value="Unassembled WGS sequence"/>
</dbReference>
<gene>
    <name evidence="1" type="ORF">EBB45_08965</name>
</gene>
<evidence type="ECO:0000313" key="1">
    <source>
        <dbReference type="EMBL" id="RQW74725.1"/>
    </source>
</evidence>
<reference evidence="1 2" key="1">
    <citation type="journal article" date="2013" name="J. Microbiol.">
        <title>Lysinibacillus chungkukjangi sp. nov., isolated from Chungkukjang, Korean fermented soybean food.</title>
        <authorList>
            <person name="Kim S.J."/>
            <person name="Jang Y.H."/>
            <person name="Hamada M."/>
            <person name="Ahn J.H."/>
            <person name="Weon H.Y."/>
            <person name="Suzuki K."/>
            <person name="Whang K.S."/>
            <person name="Kwon S.W."/>
        </authorList>
    </citation>
    <scope>NUCLEOTIDE SEQUENCE [LARGE SCALE GENOMIC DNA]</scope>
    <source>
        <strain evidence="1 2">MCCC 1A12701</strain>
    </source>
</reference>
<dbReference type="EMBL" id="RRCT01000007">
    <property type="protein sequence ID" value="RQW74725.1"/>
    <property type="molecule type" value="Genomic_DNA"/>
</dbReference>
<sequence length="143" mass="16024">MKKQRFIIFIVFSLLLLTGCAGLADYSVDLPGNYSIVRTSAHQVTISPKNGDIGWGSPIIPTKVTEVAWDETYILAKQLGLMKDPDRSNGYEIPNKNDVRFWILEFESGEVIGPFDEASFKDKKKELGISKSVKLKEVKDLVD</sequence>
<dbReference type="RefSeq" id="WP_124764149.1">
    <property type="nucleotide sequence ID" value="NZ_JAFBDY010000006.1"/>
</dbReference>
<protein>
    <submittedName>
        <fullName evidence="1">DUF3997 domain-containing protein</fullName>
    </submittedName>
</protein>